<gene>
    <name evidence="2" type="ORF">CITCOLO1_LOCUS18900</name>
</gene>
<dbReference type="EMBL" id="OZ021741">
    <property type="protein sequence ID" value="CAK9326547.1"/>
    <property type="molecule type" value="Genomic_DNA"/>
</dbReference>
<accession>A0ABP0Z330</accession>
<name>A0ABP0Z330_9ROSI</name>
<feature type="transmembrane region" description="Helical" evidence="1">
    <location>
        <begin position="64"/>
        <end position="96"/>
    </location>
</feature>
<protein>
    <recommendedName>
        <fullName evidence="4">Major facilitator superfamily (MFS) profile domain-containing protein</fullName>
    </recommendedName>
</protein>
<evidence type="ECO:0000256" key="1">
    <source>
        <dbReference type="SAM" id="Phobius"/>
    </source>
</evidence>
<organism evidence="2 3">
    <name type="scientific">Citrullus colocynthis</name>
    <name type="common">colocynth</name>
    <dbReference type="NCBI Taxonomy" id="252529"/>
    <lineage>
        <taxon>Eukaryota</taxon>
        <taxon>Viridiplantae</taxon>
        <taxon>Streptophyta</taxon>
        <taxon>Embryophyta</taxon>
        <taxon>Tracheophyta</taxon>
        <taxon>Spermatophyta</taxon>
        <taxon>Magnoliopsida</taxon>
        <taxon>eudicotyledons</taxon>
        <taxon>Gunneridae</taxon>
        <taxon>Pentapetalae</taxon>
        <taxon>rosids</taxon>
        <taxon>fabids</taxon>
        <taxon>Cucurbitales</taxon>
        <taxon>Cucurbitaceae</taxon>
        <taxon>Benincaseae</taxon>
        <taxon>Citrullus</taxon>
    </lineage>
</organism>
<keyword evidence="3" id="KW-1185">Reference proteome</keyword>
<keyword evidence="1" id="KW-1133">Transmembrane helix</keyword>
<evidence type="ECO:0008006" key="4">
    <source>
        <dbReference type="Google" id="ProtNLM"/>
    </source>
</evidence>
<keyword evidence="1" id="KW-0472">Membrane</keyword>
<sequence length="133" mass="14324">MDKETKDDERDYNVGAPVAQVLAVVVIATPAMLIITEMTPIPLMDLQKHASITSLNNPEVENDLVVLATLVFHFSFHIFQIVFLSYPFSLALALAISPSPLSSRYTSIGIGISISRTFVGRFPMGSSAIGVGA</sequence>
<keyword evidence="1" id="KW-0812">Transmembrane</keyword>
<evidence type="ECO:0000313" key="2">
    <source>
        <dbReference type="EMBL" id="CAK9326547.1"/>
    </source>
</evidence>
<dbReference type="Proteomes" id="UP001642487">
    <property type="component" value="Chromosome 7"/>
</dbReference>
<evidence type="ECO:0000313" key="3">
    <source>
        <dbReference type="Proteomes" id="UP001642487"/>
    </source>
</evidence>
<feature type="transmembrane region" description="Helical" evidence="1">
    <location>
        <begin position="12"/>
        <end position="35"/>
    </location>
</feature>
<proteinExistence type="predicted"/>
<reference evidence="2 3" key="1">
    <citation type="submission" date="2024-03" db="EMBL/GenBank/DDBJ databases">
        <authorList>
            <person name="Gkanogiannis A."/>
            <person name="Becerra Lopez-Lavalle L."/>
        </authorList>
    </citation>
    <scope>NUCLEOTIDE SEQUENCE [LARGE SCALE GENOMIC DNA]</scope>
</reference>